<dbReference type="GeneID" id="103152671"/>
<dbReference type="Gene3D" id="3.30.160.60">
    <property type="entry name" value="Classic Zinc Finger"/>
    <property type="match status" value="7"/>
</dbReference>
<reference evidence="16" key="1">
    <citation type="submission" date="2013-10" db="EMBL/GenBank/DDBJ databases">
        <authorList>
            <person name="Schartl M."/>
            <person name="Warren W."/>
        </authorList>
    </citation>
    <scope>NUCLEOTIDE SEQUENCE [LARGE SCALE GENOMIC DNA]</scope>
    <source>
        <strain evidence="16">female</strain>
    </source>
</reference>
<dbReference type="KEGG" id="pfor:103152671"/>
<comment type="similarity">
    <text evidence="3">Belongs to the krueppel C2H2-type zinc-finger protein family.</text>
</comment>
<evidence type="ECO:0000259" key="14">
    <source>
        <dbReference type="PROSITE" id="PS50157"/>
    </source>
</evidence>
<feature type="domain" description="C2H2-type" evidence="14">
    <location>
        <begin position="269"/>
        <end position="296"/>
    </location>
</feature>
<dbReference type="GO" id="GO:0005634">
    <property type="term" value="C:nucleus"/>
    <property type="evidence" value="ECO:0007669"/>
    <property type="project" value="UniProtKB-SubCell"/>
</dbReference>
<feature type="domain" description="C2H2-type" evidence="14">
    <location>
        <begin position="353"/>
        <end position="380"/>
    </location>
</feature>
<comment type="subcellular location">
    <subcellularLocation>
        <location evidence="2">Nucleus</location>
    </subcellularLocation>
</comment>
<feature type="domain" description="C2H2-type" evidence="14">
    <location>
        <begin position="388"/>
        <end position="415"/>
    </location>
</feature>
<keyword evidence="8" id="KW-0805">Transcription regulation</keyword>
<dbReference type="GeneTree" id="ENSGT00940000157046"/>
<evidence type="ECO:0000256" key="2">
    <source>
        <dbReference type="ARBA" id="ARBA00004123"/>
    </source>
</evidence>
<feature type="compositionally biased region" description="Polar residues" evidence="13">
    <location>
        <begin position="207"/>
        <end position="216"/>
    </location>
</feature>
<dbReference type="FunFam" id="3.30.160.60:FF:000630">
    <property type="entry name" value="Zinc finger protein 180"/>
    <property type="match status" value="1"/>
</dbReference>
<evidence type="ECO:0000256" key="7">
    <source>
        <dbReference type="ARBA" id="ARBA00022833"/>
    </source>
</evidence>
<reference evidence="15" key="2">
    <citation type="submission" date="2025-08" db="UniProtKB">
        <authorList>
            <consortium name="Ensembl"/>
        </authorList>
    </citation>
    <scope>IDENTIFICATION</scope>
</reference>
<dbReference type="Ensembl" id="ENSPFOT00000028104.1">
    <property type="protein sequence ID" value="ENSPFOP00000025170.1"/>
    <property type="gene ID" value="ENSPFOG00000024133.1"/>
</dbReference>
<dbReference type="SUPFAM" id="SSF57667">
    <property type="entry name" value="beta-beta-alpha zinc fingers"/>
    <property type="match status" value="4"/>
</dbReference>
<dbReference type="GO" id="GO:0003677">
    <property type="term" value="F:DNA binding"/>
    <property type="evidence" value="ECO:0007669"/>
    <property type="project" value="UniProtKB-KW"/>
</dbReference>
<dbReference type="PANTHER" id="PTHR16515:SF49">
    <property type="entry name" value="GASTRULA ZINC FINGER PROTEIN XLCGF49.1-LIKE-RELATED"/>
    <property type="match status" value="1"/>
</dbReference>
<evidence type="ECO:0000256" key="5">
    <source>
        <dbReference type="ARBA" id="ARBA00022737"/>
    </source>
</evidence>
<dbReference type="AlphaFoldDB" id="A0A096M179"/>
<evidence type="ECO:0000256" key="6">
    <source>
        <dbReference type="ARBA" id="ARBA00022771"/>
    </source>
</evidence>
<dbReference type="RefSeq" id="XP_007573308.1">
    <property type="nucleotide sequence ID" value="XM_007573246.2"/>
</dbReference>
<dbReference type="PROSITE" id="PS50157">
    <property type="entry name" value="ZINC_FINGER_C2H2_2"/>
    <property type="match status" value="7"/>
</dbReference>
<evidence type="ECO:0000256" key="1">
    <source>
        <dbReference type="ARBA" id="ARBA00003767"/>
    </source>
</evidence>
<protein>
    <submittedName>
        <fullName evidence="15">Zinc finger protein OZF-like</fullName>
    </submittedName>
</protein>
<dbReference type="InterPro" id="IPR013087">
    <property type="entry name" value="Znf_C2H2_type"/>
</dbReference>
<dbReference type="GO" id="GO:0008270">
    <property type="term" value="F:zinc ion binding"/>
    <property type="evidence" value="ECO:0007669"/>
    <property type="project" value="UniProtKB-KW"/>
</dbReference>
<dbReference type="FunFam" id="3.30.160.60:FF:000145">
    <property type="entry name" value="Zinc finger protein 574"/>
    <property type="match status" value="1"/>
</dbReference>
<keyword evidence="16" id="KW-1185">Reference proteome</keyword>
<keyword evidence="9" id="KW-0238">DNA-binding</keyword>
<evidence type="ECO:0000256" key="13">
    <source>
        <dbReference type="SAM" id="MobiDB-lite"/>
    </source>
</evidence>
<keyword evidence="11" id="KW-0539">Nucleus</keyword>
<dbReference type="FunFam" id="3.30.160.60:FF:000621">
    <property type="entry name" value="FLT3-interacting zinc finger 1"/>
    <property type="match status" value="1"/>
</dbReference>
<evidence type="ECO:0000256" key="11">
    <source>
        <dbReference type="ARBA" id="ARBA00023242"/>
    </source>
</evidence>
<feature type="domain" description="C2H2-type" evidence="14">
    <location>
        <begin position="416"/>
        <end position="441"/>
    </location>
</feature>
<evidence type="ECO:0000313" key="15">
    <source>
        <dbReference type="Ensembl" id="ENSPFOP00000025170.1"/>
    </source>
</evidence>
<feature type="compositionally biased region" description="Basic and acidic residues" evidence="13">
    <location>
        <begin position="142"/>
        <end position="154"/>
    </location>
</feature>
<feature type="domain" description="C2H2-type" evidence="14">
    <location>
        <begin position="325"/>
        <end position="352"/>
    </location>
</feature>
<organism evidence="15 16">
    <name type="scientific">Poecilia formosa</name>
    <name type="common">Amazon molly</name>
    <name type="synonym">Limia formosa</name>
    <dbReference type="NCBI Taxonomy" id="48698"/>
    <lineage>
        <taxon>Eukaryota</taxon>
        <taxon>Metazoa</taxon>
        <taxon>Chordata</taxon>
        <taxon>Craniata</taxon>
        <taxon>Vertebrata</taxon>
        <taxon>Euteleostomi</taxon>
        <taxon>Actinopterygii</taxon>
        <taxon>Neopterygii</taxon>
        <taxon>Teleostei</taxon>
        <taxon>Neoteleostei</taxon>
        <taxon>Acanthomorphata</taxon>
        <taxon>Ovalentaria</taxon>
        <taxon>Atherinomorphae</taxon>
        <taxon>Cyprinodontiformes</taxon>
        <taxon>Poeciliidae</taxon>
        <taxon>Poeciliinae</taxon>
        <taxon>Poecilia</taxon>
    </lineage>
</organism>
<keyword evidence="7" id="KW-0862">Zinc</keyword>
<keyword evidence="10" id="KW-0804">Transcription</keyword>
<dbReference type="RefSeq" id="XP_007573302.1">
    <property type="nucleotide sequence ID" value="XM_007573240.2"/>
</dbReference>
<dbReference type="PROSITE" id="PS00028">
    <property type="entry name" value="ZINC_FINGER_C2H2_1"/>
    <property type="match status" value="7"/>
</dbReference>
<feature type="compositionally biased region" description="Acidic residues" evidence="13">
    <location>
        <begin position="174"/>
        <end position="185"/>
    </location>
</feature>
<dbReference type="FunFam" id="3.30.160.60:FF:000624">
    <property type="entry name" value="zinc finger protein 697"/>
    <property type="match status" value="1"/>
</dbReference>
<dbReference type="FunFam" id="3.30.160.60:FF:000966">
    <property type="entry name" value="ZFP90 zinc finger protein"/>
    <property type="match status" value="1"/>
</dbReference>
<evidence type="ECO:0000256" key="8">
    <source>
        <dbReference type="ARBA" id="ARBA00023015"/>
    </source>
</evidence>
<keyword evidence="6 12" id="KW-0863">Zinc-finger</keyword>
<dbReference type="GO" id="GO:0010468">
    <property type="term" value="P:regulation of gene expression"/>
    <property type="evidence" value="ECO:0007669"/>
    <property type="project" value="TreeGrafter"/>
</dbReference>
<feature type="domain" description="C2H2-type" evidence="14">
    <location>
        <begin position="297"/>
        <end position="324"/>
    </location>
</feature>
<feature type="compositionally biased region" description="Basic and acidic residues" evidence="13">
    <location>
        <begin position="108"/>
        <end position="128"/>
    </location>
</feature>
<comment type="function">
    <text evidence="1">May be involved in transcriptional regulation.</text>
</comment>
<dbReference type="PANTHER" id="PTHR16515">
    <property type="entry name" value="PR DOMAIN ZINC FINGER PROTEIN"/>
    <property type="match status" value="1"/>
</dbReference>
<feature type="domain" description="C2H2-type" evidence="14">
    <location>
        <begin position="241"/>
        <end position="268"/>
    </location>
</feature>
<dbReference type="EMBL" id="AYCK01001268">
    <property type="status" value="NOT_ANNOTATED_CDS"/>
    <property type="molecule type" value="Genomic_DNA"/>
</dbReference>
<dbReference type="Proteomes" id="UP000028760">
    <property type="component" value="Unassembled WGS sequence"/>
</dbReference>
<evidence type="ECO:0000256" key="9">
    <source>
        <dbReference type="ARBA" id="ARBA00023125"/>
    </source>
</evidence>
<keyword evidence="4" id="KW-0479">Metal-binding</keyword>
<evidence type="ECO:0000313" key="16">
    <source>
        <dbReference type="Proteomes" id="UP000028760"/>
    </source>
</evidence>
<dbReference type="SMART" id="SM00355">
    <property type="entry name" value="ZnF_C2H2"/>
    <property type="match status" value="7"/>
</dbReference>
<name>A0A096M179_POEFO</name>
<evidence type="ECO:0000256" key="10">
    <source>
        <dbReference type="ARBA" id="ARBA00023163"/>
    </source>
</evidence>
<keyword evidence="5" id="KW-0677">Repeat</keyword>
<evidence type="ECO:0000256" key="12">
    <source>
        <dbReference type="PROSITE-ProRule" id="PRU00042"/>
    </source>
</evidence>
<accession>A0A096M179</accession>
<proteinExistence type="inferred from homology"/>
<evidence type="ECO:0000256" key="4">
    <source>
        <dbReference type="ARBA" id="ARBA00022723"/>
    </source>
</evidence>
<dbReference type="FunFam" id="3.30.160.60:FF:000100">
    <property type="entry name" value="Zinc finger 45-like"/>
    <property type="match status" value="1"/>
</dbReference>
<dbReference type="OrthoDB" id="6077919at2759"/>
<sequence length="441" mass="50516">MAADTQCDKGVWIENSGISKSAERTSVFGEETTRSSHEGDQQMLVVKEEVPDLWSSSLDQQNPTLFRVKNEDWKKLTNPDGELLIDQEEPDNTDFPFTVVTVKIEDDHENLLSSERQHIKSEDNREAESLTSCSPEQMGTEAGREDHRGAEPDRNTYLNPNTDENASTSSETEASGENDDDECDDNPSGSGSEREDGDEDWEETRTRQAGGNSSSCLDDANFSKIEQNSDSEKVLNENKVFVCDDCGKPFYYLYHLKRHMAHHKGEKPFQCDECGKKFTLRGNLNQHMTIHKGEKPFACNFCDRRFRLSSLLQSHVVTHLGVKAFTCQHCGERFTREGALKRHVVRHTGVKPFACTICDKRFYRKPDLKCHMPVHSREQRASSAPRNFACDECGKRFIHKCHVTRHMITHTREKNFSCDVCGLMFKWQSALKRHEKRFHNQ</sequence>
<dbReference type="Pfam" id="PF12874">
    <property type="entry name" value="zf-met"/>
    <property type="match status" value="1"/>
</dbReference>
<reference evidence="15" key="3">
    <citation type="submission" date="2025-09" db="UniProtKB">
        <authorList>
            <consortium name="Ensembl"/>
        </authorList>
    </citation>
    <scope>IDENTIFICATION</scope>
</reference>
<evidence type="ECO:0000256" key="3">
    <source>
        <dbReference type="ARBA" id="ARBA00006991"/>
    </source>
</evidence>
<feature type="compositionally biased region" description="Low complexity" evidence="13">
    <location>
        <begin position="164"/>
        <end position="173"/>
    </location>
</feature>
<dbReference type="InterPro" id="IPR050331">
    <property type="entry name" value="Zinc_finger"/>
</dbReference>
<dbReference type="InterPro" id="IPR036236">
    <property type="entry name" value="Znf_C2H2_sf"/>
</dbReference>
<feature type="region of interest" description="Disordered" evidence="13">
    <location>
        <begin position="108"/>
        <end position="220"/>
    </location>
</feature>
<dbReference type="Pfam" id="PF00096">
    <property type="entry name" value="zf-C2H2"/>
    <property type="match status" value="6"/>
</dbReference>